<dbReference type="PANTHER" id="PTHR47966:SF74">
    <property type="entry name" value="AGR407CP"/>
    <property type="match status" value="1"/>
</dbReference>
<dbReference type="Proteomes" id="UP000582659">
    <property type="component" value="Unassembled WGS sequence"/>
</dbReference>
<dbReference type="PROSITE" id="PS51767">
    <property type="entry name" value="PEPTIDASE_A1"/>
    <property type="match status" value="1"/>
</dbReference>
<gene>
    <name evidence="4" type="ORF">BXYJ_LOCUS12496</name>
</gene>
<dbReference type="eggNOG" id="KOG1339">
    <property type="taxonomic scope" value="Eukaryota"/>
</dbReference>
<dbReference type="Gene3D" id="2.40.70.10">
    <property type="entry name" value="Acid Proteases"/>
    <property type="match status" value="2"/>
</dbReference>
<sequence length="350" mass="38382">MRYCTLRLLVLGIVIGTALSETINLTVKKWYYAARSEFGTPSQVLWLGLDIGTRDLWVYGGMCYQISTKCTKGTLQYYRGHSSSTYTTGAVGVKLNLTTSYYSGNGTVTLVSARDTISIAGHSLGSTNFGESKLADYSFYKTLNTSGLFGLGLGSVTALTGYFSTLIGNGTSYTLTTHHANQTATITTGEDPNCVQPFHYIPLSITTLTIGNRWEIPLISYKFGSIAGGAVSGHTASFTTLSKNIQIPVALYQPIHDELVRLYYDFSWAHDLIDCKRRAQLPDLTLNLGGKNYTVTPHQYITQTASNYCILRLVANYASNQWILGYPFHQGHCENFDPIGLRVGLSTPNS</sequence>
<evidence type="ECO:0000256" key="2">
    <source>
        <dbReference type="SAM" id="SignalP"/>
    </source>
</evidence>
<proteinExistence type="inferred from homology"/>
<dbReference type="Pfam" id="PF00026">
    <property type="entry name" value="Asp"/>
    <property type="match status" value="1"/>
</dbReference>
<evidence type="ECO:0000313" key="7">
    <source>
        <dbReference type="Proteomes" id="UP000659654"/>
    </source>
</evidence>
<dbReference type="InterPro" id="IPR034164">
    <property type="entry name" value="Pepsin-like_dom"/>
</dbReference>
<feature type="signal peptide" evidence="2">
    <location>
        <begin position="1"/>
        <end position="20"/>
    </location>
</feature>
<dbReference type="GO" id="GO:0004190">
    <property type="term" value="F:aspartic-type endopeptidase activity"/>
    <property type="evidence" value="ECO:0007669"/>
    <property type="project" value="InterPro"/>
</dbReference>
<keyword evidence="2" id="KW-0732">Signal</keyword>
<evidence type="ECO:0000313" key="5">
    <source>
        <dbReference type="EMBL" id="CAG9124800.1"/>
    </source>
</evidence>
<dbReference type="SMR" id="A0A1I7S5K2"/>
<feature type="chain" id="PRO_5035359717" evidence="2">
    <location>
        <begin position="21"/>
        <end position="350"/>
    </location>
</feature>
<dbReference type="Proteomes" id="UP000095284">
    <property type="component" value="Unplaced"/>
</dbReference>
<protein>
    <submittedName>
        <fullName evidence="4">(pine wood nematode) hypothetical protein</fullName>
    </submittedName>
    <submittedName>
        <fullName evidence="8">Peptidase A1 domain-containing protein</fullName>
    </submittedName>
</protein>
<dbReference type="InterPro" id="IPR033121">
    <property type="entry name" value="PEPTIDASE_A1"/>
</dbReference>
<evidence type="ECO:0000313" key="6">
    <source>
        <dbReference type="Proteomes" id="UP000095284"/>
    </source>
</evidence>
<feature type="domain" description="Peptidase A1" evidence="3">
    <location>
        <begin position="32"/>
        <end position="346"/>
    </location>
</feature>
<dbReference type="WBParaSite" id="BXY_0828700.1">
    <property type="protein sequence ID" value="BXY_0828700.1"/>
    <property type="gene ID" value="BXY_0828700"/>
</dbReference>
<accession>A0A1I7S5K2</accession>
<evidence type="ECO:0000259" key="3">
    <source>
        <dbReference type="PROSITE" id="PS51767"/>
    </source>
</evidence>
<evidence type="ECO:0000256" key="1">
    <source>
        <dbReference type="ARBA" id="ARBA00007447"/>
    </source>
</evidence>
<dbReference type="PANTHER" id="PTHR47966">
    <property type="entry name" value="BETA-SITE APP-CLEAVING ENZYME, ISOFORM A-RELATED"/>
    <property type="match status" value="1"/>
</dbReference>
<evidence type="ECO:0000313" key="8">
    <source>
        <dbReference type="WBParaSite" id="BXY_0828700.1"/>
    </source>
</evidence>
<dbReference type="Proteomes" id="UP000659654">
    <property type="component" value="Unassembled WGS sequence"/>
</dbReference>
<dbReference type="OrthoDB" id="5773809at2759"/>
<comment type="similarity">
    <text evidence="1">Belongs to the peptidase A1 family.</text>
</comment>
<reference evidence="5" key="2">
    <citation type="submission" date="2020-08" db="EMBL/GenBank/DDBJ databases">
        <authorList>
            <person name="Kikuchi T."/>
        </authorList>
    </citation>
    <scope>NUCLEOTIDE SEQUENCE</scope>
    <source>
        <strain evidence="4">Ka4C1</strain>
    </source>
</reference>
<dbReference type="InterPro" id="IPR001461">
    <property type="entry name" value="Aspartic_peptidase_A1"/>
</dbReference>
<dbReference type="CDD" id="cd05471">
    <property type="entry name" value="pepsin_like"/>
    <property type="match status" value="1"/>
</dbReference>
<dbReference type="SUPFAM" id="SSF50630">
    <property type="entry name" value="Acid proteases"/>
    <property type="match status" value="1"/>
</dbReference>
<dbReference type="GO" id="GO:0006508">
    <property type="term" value="P:proteolysis"/>
    <property type="evidence" value="ECO:0007669"/>
    <property type="project" value="InterPro"/>
</dbReference>
<evidence type="ECO:0000313" key="4">
    <source>
        <dbReference type="EMBL" id="CAD5232405.1"/>
    </source>
</evidence>
<dbReference type="EMBL" id="CAJFCV020000005">
    <property type="protein sequence ID" value="CAG9124800.1"/>
    <property type="molecule type" value="Genomic_DNA"/>
</dbReference>
<reference evidence="8" key="1">
    <citation type="submission" date="2016-11" db="UniProtKB">
        <authorList>
            <consortium name="WormBaseParasite"/>
        </authorList>
    </citation>
    <scope>IDENTIFICATION</scope>
</reference>
<dbReference type="InterPro" id="IPR021109">
    <property type="entry name" value="Peptidase_aspartic_dom_sf"/>
</dbReference>
<name>A0A1I7S5K2_BURXY</name>
<dbReference type="EMBL" id="CAJFDI010000005">
    <property type="protein sequence ID" value="CAD5232405.1"/>
    <property type="molecule type" value="Genomic_DNA"/>
</dbReference>
<dbReference type="AlphaFoldDB" id="A0A1I7S5K2"/>
<organism evidence="6 8">
    <name type="scientific">Bursaphelenchus xylophilus</name>
    <name type="common">Pinewood nematode worm</name>
    <name type="synonym">Aphelenchoides xylophilus</name>
    <dbReference type="NCBI Taxonomy" id="6326"/>
    <lineage>
        <taxon>Eukaryota</taxon>
        <taxon>Metazoa</taxon>
        <taxon>Ecdysozoa</taxon>
        <taxon>Nematoda</taxon>
        <taxon>Chromadorea</taxon>
        <taxon>Rhabditida</taxon>
        <taxon>Tylenchina</taxon>
        <taxon>Tylenchomorpha</taxon>
        <taxon>Aphelenchoidea</taxon>
        <taxon>Aphelenchoididae</taxon>
        <taxon>Bursaphelenchus</taxon>
    </lineage>
</organism>
<keyword evidence="7" id="KW-1185">Reference proteome</keyword>